<keyword evidence="3" id="KW-0997">Cell inner membrane</keyword>
<evidence type="ECO:0000256" key="2">
    <source>
        <dbReference type="ARBA" id="ARBA00022475"/>
    </source>
</evidence>
<evidence type="ECO:0000313" key="9">
    <source>
        <dbReference type="EMBL" id="RJG42159.1"/>
    </source>
</evidence>
<evidence type="ECO:0000256" key="7">
    <source>
        <dbReference type="ARBA" id="ARBA00037355"/>
    </source>
</evidence>
<keyword evidence="10" id="KW-1185">Reference proteome</keyword>
<reference evidence="9 10" key="1">
    <citation type="submission" date="2018-09" db="EMBL/GenBank/DDBJ databases">
        <authorList>
            <person name="Wang F."/>
        </authorList>
    </citation>
    <scope>NUCLEOTIDE SEQUENCE [LARGE SCALE GENOMIC DNA]</scope>
    <source>
        <strain evidence="9 10">PLHSC7-2</strain>
    </source>
</reference>
<comment type="subcellular location">
    <subcellularLocation>
        <location evidence="1">Cell inner membrane</location>
        <topology evidence="1">Single-pass membrane protein</topology>
    </subcellularLocation>
</comment>
<dbReference type="GO" id="GO:0005886">
    <property type="term" value="C:plasma membrane"/>
    <property type="evidence" value="ECO:0007669"/>
    <property type="project" value="UniProtKB-SubCell"/>
</dbReference>
<accession>A0A418YCF2</accession>
<evidence type="ECO:0000313" key="10">
    <source>
        <dbReference type="Proteomes" id="UP000283255"/>
    </source>
</evidence>
<name>A0A418YCF2_9GAMM</name>
<evidence type="ECO:0000256" key="1">
    <source>
        <dbReference type="ARBA" id="ARBA00004377"/>
    </source>
</evidence>
<keyword evidence="2" id="KW-1003">Cell membrane</keyword>
<dbReference type="PANTHER" id="PTHR30336">
    <property type="entry name" value="INNER MEMBRANE PROTEIN, PROBABLE PERMEASE"/>
    <property type="match status" value="1"/>
</dbReference>
<evidence type="ECO:0000259" key="8">
    <source>
        <dbReference type="Pfam" id="PF02698"/>
    </source>
</evidence>
<proteinExistence type="predicted"/>
<keyword evidence="6" id="KW-0472">Membrane</keyword>
<dbReference type="RefSeq" id="WP_119911511.1">
    <property type="nucleotide sequence ID" value="NZ_QZCH01000020.1"/>
</dbReference>
<protein>
    <recommendedName>
        <fullName evidence="8">DUF218 domain-containing protein</fullName>
    </recommendedName>
</protein>
<dbReference type="PANTHER" id="PTHR30336:SF0">
    <property type="entry name" value="PROTEIN SANA"/>
    <property type="match status" value="1"/>
</dbReference>
<keyword evidence="5" id="KW-1133">Transmembrane helix</keyword>
<comment type="caution">
    <text evidence="9">The sequence shown here is derived from an EMBL/GenBank/DDBJ whole genome shotgun (WGS) entry which is preliminary data.</text>
</comment>
<gene>
    <name evidence="9" type="ORF">D1Z90_14545</name>
</gene>
<dbReference type="EMBL" id="QZCH01000020">
    <property type="protein sequence ID" value="RJG42159.1"/>
    <property type="molecule type" value="Genomic_DNA"/>
</dbReference>
<dbReference type="InterPro" id="IPR051599">
    <property type="entry name" value="Cell_Envelope_Assoc"/>
</dbReference>
<dbReference type="Proteomes" id="UP000283255">
    <property type="component" value="Unassembled WGS sequence"/>
</dbReference>
<dbReference type="Pfam" id="PF02698">
    <property type="entry name" value="DUF218"/>
    <property type="match status" value="1"/>
</dbReference>
<evidence type="ECO:0000256" key="3">
    <source>
        <dbReference type="ARBA" id="ARBA00022519"/>
    </source>
</evidence>
<comment type="function">
    <text evidence="7">Participates in the barrier function of the cell envelope.</text>
</comment>
<reference evidence="9 10" key="2">
    <citation type="submission" date="2019-01" db="EMBL/GenBank/DDBJ databases">
        <title>Motilimonas pumilus sp. nov., isolated from the gut of sea cucumber (Apostichopus japonicus).</title>
        <authorList>
            <person name="Wang F.-Q."/>
            <person name="Ren L.-H."/>
            <person name="Lin Y.-W."/>
            <person name="Sun G.-H."/>
            <person name="Du Z.-J."/>
            <person name="Zhao J.-X."/>
            <person name="Liu X.-J."/>
            <person name="Liu L.-J."/>
        </authorList>
    </citation>
    <scope>NUCLEOTIDE SEQUENCE [LARGE SCALE GENOMIC DNA]</scope>
    <source>
        <strain evidence="9 10">PLHSC7-2</strain>
    </source>
</reference>
<dbReference type="CDD" id="cd06259">
    <property type="entry name" value="YdcF-like"/>
    <property type="match status" value="1"/>
</dbReference>
<feature type="domain" description="DUF218" evidence="8">
    <location>
        <begin position="52"/>
        <end position="190"/>
    </location>
</feature>
<dbReference type="OrthoDB" id="9782395at2"/>
<keyword evidence="4" id="KW-0812">Transmembrane</keyword>
<organism evidence="9 10">
    <name type="scientific">Motilimonas pumila</name>
    <dbReference type="NCBI Taxonomy" id="2303987"/>
    <lineage>
        <taxon>Bacteria</taxon>
        <taxon>Pseudomonadati</taxon>
        <taxon>Pseudomonadota</taxon>
        <taxon>Gammaproteobacteria</taxon>
        <taxon>Alteromonadales</taxon>
        <taxon>Alteromonadales genera incertae sedis</taxon>
        <taxon>Motilimonas</taxon>
    </lineage>
</organism>
<evidence type="ECO:0000256" key="4">
    <source>
        <dbReference type="ARBA" id="ARBA00022692"/>
    </source>
</evidence>
<evidence type="ECO:0000256" key="5">
    <source>
        <dbReference type="ARBA" id="ARBA00022989"/>
    </source>
</evidence>
<dbReference type="AlphaFoldDB" id="A0A418YCF2"/>
<sequence>MQLRTLFRRIGLSVLALIICLVSALAMVDVYVTWQARDKVYTQVEEVPEQDVALLLGTSKYIGKKINLFYPPRLQSALDLFTLDKVKAIIVSGDNATRYYNEPQTMENDLIRAGVPVKYIVKDYAGFRTLDSVVRAKEVFGQTSITIVTQRFHCERALYLARAIDINAVCYAAQDATGLGALKIRLREVLARAKAVVDINILNKQPKFLGQKESVTLKLPHSLETSADNP</sequence>
<evidence type="ECO:0000256" key="6">
    <source>
        <dbReference type="ARBA" id="ARBA00023136"/>
    </source>
</evidence>
<dbReference type="InterPro" id="IPR003848">
    <property type="entry name" value="DUF218"/>
</dbReference>